<feature type="compositionally biased region" description="Basic residues" evidence="1">
    <location>
        <begin position="127"/>
        <end position="142"/>
    </location>
</feature>
<name>A0A6J4JAR7_9ACTN</name>
<dbReference type="EMBL" id="CADCTN010000234">
    <property type="protein sequence ID" value="CAA9275247.1"/>
    <property type="molecule type" value="Genomic_DNA"/>
</dbReference>
<reference evidence="2" key="1">
    <citation type="submission" date="2020-02" db="EMBL/GenBank/DDBJ databases">
        <authorList>
            <person name="Meier V. D."/>
        </authorList>
    </citation>
    <scope>NUCLEOTIDE SEQUENCE</scope>
    <source>
        <strain evidence="2">AVDCRST_MAG52</strain>
    </source>
</reference>
<feature type="compositionally biased region" description="Basic and acidic residues" evidence="1">
    <location>
        <begin position="380"/>
        <end position="389"/>
    </location>
</feature>
<feature type="compositionally biased region" description="Basic and acidic residues" evidence="1">
    <location>
        <begin position="69"/>
        <end position="81"/>
    </location>
</feature>
<feature type="compositionally biased region" description="Low complexity" evidence="1">
    <location>
        <begin position="561"/>
        <end position="575"/>
    </location>
</feature>
<feature type="compositionally biased region" description="Low complexity" evidence="1">
    <location>
        <begin position="159"/>
        <end position="175"/>
    </location>
</feature>
<feature type="compositionally biased region" description="Basic residues" evidence="1">
    <location>
        <begin position="421"/>
        <end position="442"/>
    </location>
</feature>
<feature type="compositionally biased region" description="Low complexity" evidence="1">
    <location>
        <begin position="210"/>
        <end position="230"/>
    </location>
</feature>
<feature type="region of interest" description="Disordered" evidence="1">
    <location>
        <begin position="1"/>
        <end position="244"/>
    </location>
</feature>
<feature type="region of interest" description="Disordered" evidence="1">
    <location>
        <begin position="313"/>
        <end position="598"/>
    </location>
</feature>
<accession>A0A6J4JAR7</accession>
<dbReference type="EC" id="6.1.1.10" evidence="2"/>
<feature type="non-terminal residue" evidence="2">
    <location>
        <position position="1"/>
    </location>
</feature>
<feature type="compositionally biased region" description="Basic residues" evidence="1">
    <location>
        <begin position="19"/>
        <end position="31"/>
    </location>
</feature>
<gene>
    <name evidence="2" type="ORF">AVDCRST_MAG52-3456</name>
</gene>
<feature type="compositionally biased region" description="Low complexity" evidence="1">
    <location>
        <begin position="504"/>
        <end position="519"/>
    </location>
</feature>
<feature type="compositionally biased region" description="Basic and acidic residues" evidence="1">
    <location>
        <begin position="1"/>
        <end position="18"/>
    </location>
</feature>
<feature type="compositionally biased region" description="Basic residues" evidence="1">
    <location>
        <begin position="356"/>
        <end position="379"/>
    </location>
</feature>
<feature type="compositionally biased region" description="Basic and acidic residues" evidence="1">
    <location>
        <begin position="176"/>
        <end position="189"/>
    </location>
</feature>
<evidence type="ECO:0000256" key="1">
    <source>
        <dbReference type="SAM" id="MobiDB-lite"/>
    </source>
</evidence>
<feature type="compositionally biased region" description="Basic residues" evidence="1">
    <location>
        <begin position="49"/>
        <end position="66"/>
    </location>
</feature>
<keyword evidence="2" id="KW-0030">Aminoacyl-tRNA synthetase</keyword>
<dbReference type="GO" id="GO:0004825">
    <property type="term" value="F:methionine-tRNA ligase activity"/>
    <property type="evidence" value="ECO:0007669"/>
    <property type="project" value="UniProtKB-EC"/>
</dbReference>
<dbReference type="AlphaFoldDB" id="A0A6J4JAR7"/>
<feature type="non-terminal residue" evidence="2">
    <location>
        <position position="598"/>
    </location>
</feature>
<protein>
    <submittedName>
        <fullName evidence="2">Methionyl-tRNA synthetase</fullName>
        <ecNumber evidence="2">6.1.1.10</ecNumber>
    </submittedName>
</protein>
<organism evidence="2">
    <name type="scientific">uncultured Blastococcus sp</name>
    <dbReference type="NCBI Taxonomy" id="217144"/>
    <lineage>
        <taxon>Bacteria</taxon>
        <taxon>Bacillati</taxon>
        <taxon>Actinomycetota</taxon>
        <taxon>Actinomycetes</taxon>
        <taxon>Geodermatophilales</taxon>
        <taxon>Geodermatophilaceae</taxon>
        <taxon>Blastococcus</taxon>
        <taxon>environmental samples</taxon>
    </lineage>
</organism>
<keyword evidence="2" id="KW-0436">Ligase</keyword>
<feature type="compositionally biased region" description="Basic and acidic residues" evidence="1">
    <location>
        <begin position="115"/>
        <end position="126"/>
    </location>
</feature>
<sequence>DRSAHPDRSRLALRERAAAHRPRLGLRRPLRRVQPLPPHGRGPGAHGQRDRRARHADHGRRRRRGRLAPGDRRPEQPDHRGRPAGAGAELRPLHPDDDGQPRRGQPGDLPGPAQERVRLPPDDPRRHQPVHRPHAARPLHRGHLPDLRVPQRPRRPVRQLRQPAGPHRPDQPGQQDQRRDAEVRRERALLPRPAGLHPCAGRLAGHPPELAAQRPQLQRQPAGRPQAAQLHPRHRLGRPGAAGRLAGPLRQAHLRLVRRRRRLPLGVDRVGPPVGRPGGMAPVVADAGRGRLLLHGQGQHRLPLRDLARPAARLQRRGGQGRHAGSLRPAQPADRGRLQRVPHHGGAEVLQQPPGRHLRARLPRPLRRRRAALLHRRRRPGEPGHRLHLDGVPAPQQRRAGRRLGQPGQPVGVDGGEERRRGPHAGRPHRRRPRPAGHHLGRLRPDRRPALAQPAEGRDRRGDAGGLRGEQVPVGPGAVEAQGGPGPPRHGPAHRPAGDQGLQRAADALPPALRAAGARAARRDRRLVGRAGDPRGHRPRRRLAVPDHHGPVRPGPGGLGVDAPGPARHAAGAAEADLHQARRVGRRGGDAPARGRRV</sequence>
<feature type="compositionally biased region" description="Basic and acidic residues" evidence="1">
    <location>
        <begin position="91"/>
        <end position="101"/>
    </location>
</feature>
<proteinExistence type="predicted"/>
<evidence type="ECO:0000313" key="2">
    <source>
        <dbReference type="EMBL" id="CAA9275247.1"/>
    </source>
</evidence>